<evidence type="ECO:0000313" key="3">
    <source>
        <dbReference type="Proteomes" id="UP000095300"/>
    </source>
</evidence>
<dbReference type="KEGG" id="scac:106095731"/>
<feature type="signal peptide" evidence="1">
    <location>
        <begin position="1"/>
        <end position="18"/>
    </location>
</feature>
<dbReference type="AlphaFoldDB" id="A0A1I8PDC0"/>
<keyword evidence="1" id="KW-0732">Signal</keyword>
<sequence length="164" mass="16289">MKSFVALALCLSLAVCSALPVDKDAKVTLESVDAATSGDAVADDHARVARGYHGFGRGFGGYGGYGGFGGFGGYPGGFGGGYGGFPGGYGGYGGYPGGFGGYGGYPGYGGGFGGASASASASASSFGVWGFIALGPYFIPPLQAVLITFWGPKKVHLLTDFDEI</sequence>
<gene>
    <name evidence="2" type="primary">106095731</name>
</gene>
<organism evidence="2 3">
    <name type="scientific">Stomoxys calcitrans</name>
    <name type="common">Stable fly</name>
    <name type="synonym">Conops calcitrans</name>
    <dbReference type="NCBI Taxonomy" id="35570"/>
    <lineage>
        <taxon>Eukaryota</taxon>
        <taxon>Metazoa</taxon>
        <taxon>Ecdysozoa</taxon>
        <taxon>Arthropoda</taxon>
        <taxon>Hexapoda</taxon>
        <taxon>Insecta</taxon>
        <taxon>Pterygota</taxon>
        <taxon>Neoptera</taxon>
        <taxon>Endopterygota</taxon>
        <taxon>Diptera</taxon>
        <taxon>Brachycera</taxon>
        <taxon>Muscomorpha</taxon>
        <taxon>Muscoidea</taxon>
        <taxon>Muscidae</taxon>
        <taxon>Stomoxys</taxon>
    </lineage>
</organism>
<protein>
    <submittedName>
        <fullName evidence="2">Uncharacterized protein</fullName>
    </submittedName>
</protein>
<name>A0A1I8PDC0_STOCA</name>
<reference evidence="2" key="1">
    <citation type="submission" date="2020-05" db="UniProtKB">
        <authorList>
            <consortium name="EnsemblMetazoa"/>
        </authorList>
    </citation>
    <scope>IDENTIFICATION</scope>
    <source>
        <strain evidence="2">USDA</strain>
    </source>
</reference>
<evidence type="ECO:0000313" key="2">
    <source>
        <dbReference type="EnsemblMetazoa" id="SCAU006995-PA"/>
    </source>
</evidence>
<keyword evidence="3" id="KW-1185">Reference proteome</keyword>
<feature type="chain" id="PRO_5009326504" evidence="1">
    <location>
        <begin position="19"/>
        <end position="164"/>
    </location>
</feature>
<proteinExistence type="predicted"/>
<accession>A0A1I8PDC0</accession>
<evidence type="ECO:0000256" key="1">
    <source>
        <dbReference type="SAM" id="SignalP"/>
    </source>
</evidence>
<dbReference type="Proteomes" id="UP000095300">
    <property type="component" value="Unassembled WGS sequence"/>
</dbReference>
<dbReference type="VEuPathDB" id="VectorBase:SCAU006995"/>
<dbReference type="EnsemblMetazoa" id="SCAU006995-RA">
    <property type="protein sequence ID" value="SCAU006995-PA"/>
    <property type="gene ID" value="SCAU006995"/>
</dbReference>